<feature type="binding site" evidence="5">
    <location>
        <position position="110"/>
    </location>
    <ligand>
        <name>ATP</name>
        <dbReference type="ChEBI" id="CHEBI:30616"/>
    </ligand>
</feature>
<keyword evidence="1 5" id="KW-0436">Ligase</keyword>
<protein>
    <recommendedName>
        <fullName evidence="5 6">N5-carboxyaminoimidazole ribonucleotide synthase</fullName>
        <shortName evidence="5 6">N5-CAIR synthase</shortName>
        <ecNumber evidence="5 6">6.3.4.18</ecNumber>
    </recommendedName>
    <alternativeName>
        <fullName evidence="5 6">5-(carboxyamino)imidazole ribonucleotide synthetase</fullName>
    </alternativeName>
</protein>
<evidence type="ECO:0000259" key="7">
    <source>
        <dbReference type="PROSITE" id="PS50975"/>
    </source>
</evidence>
<dbReference type="InterPro" id="IPR054350">
    <property type="entry name" value="PurT/PurK_preATP-grasp"/>
</dbReference>
<feature type="domain" description="ATP-grasp" evidence="7">
    <location>
        <begin position="114"/>
        <end position="300"/>
    </location>
</feature>
<dbReference type="SUPFAM" id="SSF56059">
    <property type="entry name" value="Glutathione synthetase ATP-binding domain-like"/>
    <property type="match status" value="1"/>
</dbReference>
<dbReference type="FunFam" id="3.30.470.20:FF:000029">
    <property type="entry name" value="N5-carboxyaminoimidazole ribonucleotide synthase"/>
    <property type="match status" value="1"/>
</dbReference>
<dbReference type="InterPro" id="IPR005875">
    <property type="entry name" value="PurK"/>
</dbReference>
<comment type="pathway">
    <text evidence="5 6">Purine metabolism; IMP biosynthesis via de novo pathway; 5-amino-1-(5-phospho-D-ribosyl)imidazole-4-carboxylate from 5-amino-1-(5-phospho-D-ribosyl)imidazole (N5-CAIR route): step 1/2.</text>
</comment>
<dbReference type="InterPro" id="IPR016185">
    <property type="entry name" value="PreATP-grasp_dom_sf"/>
</dbReference>
<evidence type="ECO:0000256" key="5">
    <source>
        <dbReference type="HAMAP-Rule" id="MF_01928"/>
    </source>
</evidence>
<evidence type="ECO:0000256" key="3">
    <source>
        <dbReference type="ARBA" id="ARBA00022755"/>
    </source>
</evidence>
<dbReference type="PANTHER" id="PTHR11609:SF5">
    <property type="entry name" value="PHOSPHORIBOSYLAMINOIMIDAZOLE CARBOXYLASE"/>
    <property type="match status" value="1"/>
</dbReference>
<evidence type="ECO:0000256" key="2">
    <source>
        <dbReference type="ARBA" id="ARBA00022741"/>
    </source>
</evidence>
<sequence length="390" mass="41160">MRDPKSPILPGATIGVLGSGQLGRMFAIAARRLGYRVHTYSPDVDTPTGQVADLELRGPYDDLAAVRAFASAVDVVTFEFENVPAATVEAAAAVAPVRPAGSVLHTTQHRLREKTYLQEHGFPVTPFRAARSADEVAAAMAEVGRPALLKTAGWGYDGKGQVKIEAPEQAAAAWAALQSDEAIVEAWVPYACELSVVAVRGQAGETAVYAPIENQHVRGILDLSLAPARVAAEVAAEAQAIARRLLESLEVVGVLCVEFFCLPGGKLLINELAPRPHNSGHLTIDACVTCQFEQQLRAVCGLPLGSTELLRPAAMANLLGDVWQGGTPDWAAALALPDVKLHLYGKSEARVGRKMGHLTALGPTAEGAGARVLEARARLTRSPEITGSRG</sequence>
<dbReference type="FunFam" id="3.30.1490.20:FF:000015">
    <property type="entry name" value="N5-carboxyaminoimidazole ribonucleotide synthase"/>
    <property type="match status" value="1"/>
</dbReference>
<keyword evidence="4 5" id="KW-0067">ATP-binding</keyword>
<comment type="similarity">
    <text evidence="5 6">Belongs to the PurK/PurT family.</text>
</comment>
<dbReference type="SUPFAM" id="SSF52440">
    <property type="entry name" value="PreATP-grasp domain"/>
    <property type="match status" value="1"/>
</dbReference>
<dbReference type="Proteomes" id="UP001150924">
    <property type="component" value="Unassembled WGS sequence"/>
</dbReference>
<dbReference type="PROSITE" id="PS00065">
    <property type="entry name" value="D_2_HYDROXYACID_DH_1"/>
    <property type="match status" value="1"/>
</dbReference>
<dbReference type="HAMAP" id="MF_01928">
    <property type="entry name" value="PurK"/>
    <property type="match status" value="1"/>
</dbReference>
<proteinExistence type="inferred from homology"/>
<dbReference type="Gene3D" id="3.30.470.20">
    <property type="entry name" value="ATP-grasp fold, B domain"/>
    <property type="match status" value="1"/>
</dbReference>
<dbReference type="NCBIfam" id="NF004679">
    <property type="entry name" value="PRK06019.1-5"/>
    <property type="match status" value="1"/>
</dbReference>
<dbReference type="InterPro" id="IPR013815">
    <property type="entry name" value="ATP_grasp_subdomain_1"/>
</dbReference>
<keyword evidence="2 5" id="KW-0547">Nucleotide-binding</keyword>
<dbReference type="GO" id="GO:0046872">
    <property type="term" value="F:metal ion binding"/>
    <property type="evidence" value="ECO:0007669"/>
    <property type="project" value="InterPro"/>
</dbReference>
<dbReference type="GO" id="GO:0006189">
    <property type="term" value="P:'de novo' IMP biosynthetic process"/>
    <property type="evidence" value="ECO:0007669"/>
    <property type="project" value="UniProtKB-UniRule"/>
</dbReference>
<dbReference type="InterPro" id="IPR029752">
    <property type="entry name" value="D-isomer_DH_CS1"/>
</dbReference>
<accession>A0A9X3EKY4</accession>
<dbReference type="EMBL" id="JAPNKE010000002">
    <property type="protein sequence ID" value="MCY1005947.1"/>
    <property type="molecule type" value="Genomic_DNA"/>
</dbReference>
<evidence type="ECO:0000256" key="1">
    <source>
        <dbReference type="ARBA" id="ARBA00022598"/>
    </source>
</evidence>
<dbReference type="GO" id="GO:0005829">
    <property type="term" value="C:cytosol"/>
    <property type="evidence" value="ECO:0007669"/>
    <property type="project" value="TreeGrafter"/>
</dbReference>
<feature type="binding site" evidence="5">
    <location>
        <position position="193"/>
    </location>
    <ligand>
        <name>ATP</name>
        <dbReference type="ChEBI" id="CHEBI:30616"/>
    </ligand>
</feature>
<dbReference type="Pfam" id="PF02222">
    <property type="entry name" value="ATP-grasp"/>
    <property type="match status" value="1"/>
</dbReference>
<comment type="catalytic activity">
    <reaction evidence="5 6">
        <text>5-amino-1-(5-phospho-beta-D-ribosyl)imidazole + hydrogencarbonate + ATP = 5-carboxyamino-1-(5-phospho-D-ribosyl)imidazole + ADP + phosphate + 2 H(+)</text>
        <dbReference type="Rhea" id="RHEA:19317"/>
        <dbReference type="ChEBI" id="CHEBI:15378"/>
        <dbReference type="ChEBI" id="CHEBI:17544"/>
        <dbReference type="ChEBI" id="CHEBI:30616"/>
        <dbReference type="ChEBI" id="CHEBI:43474"/>
        <dbReference type="ChEBI" id="CHEBI:58730"/>
        <dbReference type="ChEBI" id="CHEBI:137981"/>
        <dbReference type="ChEBI" id="CHEBI:456216"/>
        <dbReference type="EC" id="6.3.4.18"/>
    </reaction>
</comment>
<comment type="function">
    <text evidence="5">Catalyzes the ATP-dependent conversion of 5-aminoimidazole ribonucleotide (AIR) and HCO(3)(-) to N5-carboxyaminoimidazole ribonucleotide (N5-CAIR).</text>
</comment>
<dbReference type="Gene3D" id="3.30.1490.20">
    <property type="entry name" value="ATP-grasp fold, A domain"/>
    <property type="match status" value="1"/>
</dbReference>
<dbReference type="GO" id="GO:0005524">
    <property type="term" value="F:ATP binding"/>
    <property type="evidence" value="ECO:0007669"/>
    <property type="project" value="UniProtKB-UniRule"/>
</dbReference>
<dbReference type="EC" id="6.3.4.18" evidence="5 6"/>
<evidence type="ECO:0000313" key="8">
    <source>
        <dbReference type="EMBL" id="MCY1005947.1"/>
    </source>
</evidence>
<dbReference type="NCBIfam" id="NF004675">
    <property type="entry name" value="PRK06019.1-1"/>
    <property type="match status" value="1"/>
</dbReference>
<name>A0A9X3EKY4_9BACT</name>
<dbReference type="GO" id="GO:0034028">
    <property type="term" value="F:5-(carboxyamino)imidazole ribonucleotide synthase activity"/>
    <property type="evidence" value="ECO:0007669"/>
    <property type="project" value="UniProtKB-UniRule"/>
</dbReference>
<evidence type="ECO:0000313" key="9">
    <source>
        <dbReference type="Proteomes" id="UP001150924"/>
    </source>
</evidence>
<feature type="binding site" evidence="5">
    <location>
        <begin position="270"/>
        <end position="271"/>
    </location>
    <ligand>
        <name>ATP</name>
        <dbReference type="ChEBI" id="CHEBI:30616"/>
    </ligand>
</feature>
<reference evidence="8" key="1">
    <citation type="submission" date="2022-11" db="EMBL/GenBank/DDBJ databases">
        <title>Minimal conservation of predation-associated metabolite biosynthetic gene clusters underscores biosynthetic potential of Myxococcota including descriptions for ten novel species: Archangium lansinium sp. nov., Myxococcus landrumus sp. nov., Nannocystis bai.</title>
        <authorList>
            <person name="Ahearne A."/>
            <person name="Stevens C."/>
            <person name="Phillips K."/>
        </authorList>
    </citation>
    <scope>NUCLEOTIDE SEQUENCE</scope>
    <source>
        <strain evidence="8">Na p29</strain>
    </source>
</reference>
<feature type="binding site" evidence="5">
    <location>
        <position position="216"/>
    </location>
    <ligand>
        <name>ATP</name>
        <dbReference type="ChEBI" id="CHEBI:30616"/>
    </ligand>
</feature>
<dbReference type="SUPFAM" id="SSF51246">
    <property type="entry name" value="Rudiment single hybrid motif"/>
    <property type="match status" value="1"/>
</dbReference>
<dbReference type="Pfam" id="PF17769">
    <property type="entry name" value="PurK_C"/>
    <property type="match status" value="1"/>
</dbReference>
<dbReference type="PANTHER" id="PTHR11609">
    <property type="entry name" value="PURINE BIOSYNTHESIS PROTEIN 6/7, PUR6/7"/>
    <property type="match status" value="1"/>
</dbReference>
<feature type="binding site" evidence="5">
    <location>
        <begin position="185"/>
        <end position="188"/>
    </location>
    <ligand>
        <name>ATP</name>
        <dbReference type="ChEBI" id="CHEBI:30616"/>
    </ligand>
</feature>
<dbReference type="AlphaFoldDB" id="A0A9X3EKY4"/>
<dbReference type="Gene3D" id="3.40.50.20">
    <property type="match status" value="1"/>
</dbReference>
<dbReference type="InterPro" id="IPR011054">
    <property type="entry name" value="Rudment_hybrid_motif"/>
</dbReference>
<keyword evidence="3 5" id="KW-0658">Purine biosynthesis</keyword>
<dbReference type="InterPro" id="IPR003135">
    <property type="entry name" value="ATP-grasp_carboxylate-amine"/>
</dbReference>
<dbReference type="GO" id="GO:0004638">
    <property type="term" value="F:phosphoribosylaminoimidazole carboxylase activity"/>
    <property type="evidence" value="ECO:0007669"/>
    <property type="project" value="InterPro"/>
</dbReference>
<feature type="binding site" evidence="5">
    <location>
        <begin position="155"/>
        <end position="161"/>
    </location>
    <ligand>
        <name>ATP</name>
        <dbReference type="ChEBI" id="CHEBI:30616"/>
    </ligand>
</feature>
<dbReference type="NCBIfam" id="NF004676">
    <property type="entry name" value="PRK06019.1-2"/>
    <property type="match status" value="1"/>
</dbReference>
<evidence type="ECO:0000256" key="6">
    <source>
        <dbReference type="RuleBase" id="RU361200"/>
    </source>
</evidence>
<dbReference type="InterPro" id="IPR040686">
    <property type="entry name" value="PurK_C"/>
</dbReference>
<comment type="subunit">
    <text evidence="5 6">Homodimer.</text>
</comment>
<comment type="caution">
    <text evidence="8">The sequence shown here is derived from an EMBL/GenBank/DDBJ whole genome shotgun (WGS) entry which is preliminary data.</text>
</comment>
<dbReference type="Pfam" id="PF22660">
    <property type="entry name" value="RS_preATP-grasp-like"/>
    <property type="match status" value="1"/>
</dbReference>
<comment type="function">
    <text evidence="6">Catalyzes the ATP-dependent conversion of 5-aminoimidazole ribonucleotide (AIR) and HCO(3)- to N5-carboxyaminoimidazole ribonucleotide (N5-CAIR).</text>
</comment>
<organism evidence="8 9">
    <name type="scientific">Nannocystis pusilla</name>
    <dbReference type="NCBI Taxonomy" id="889268"/>
    <lineage>
        <taxon>Bacteria</taxon>
        <taxon>Pseudomonadati</taxon>
        <taxon>Myxococcota</taxon>
        <taxon>Polyangia</taxon>
        <taxon>Nannocystales</taxon>
        <taxon>Nannocystaceae</taxon>
        <taxon>Nannocystis</taxon>
    </lineage>
</organism>
<dbReference type="NCBIfam" id="NF004677">
    <property type="entry name" value="PRK06019.1-3"/>
    <property type="match status" value="1"/>
</dbReference>
<evidence type="ECO:0000256" key="4">
    <source>
        <dbReference type="ARBA" id="ARBA00022840"/>
    </source>
</evidence>
<gene>
    <name evidence="5 6" type="primary">purK</name>
    <name evidence="8" type="ORF">OV079_10285</name>
</gene>
<dbReference type="PROSITE" id="PS50975">
    <property type="entry name" value="ATP_GRASP"/>
    <property type="match status" value="1"/>
</dbReference>
<dbReference type="NCBIfam" id="TIGR01161">
    <property type="entry name" value="purK"/>
    <property type="match status" value="1"/>
</dbReference>
<dbReference type="InterPro" id="IPR011761">
    <property type="entry name" value="ATP-grasp"/>
</dbReference>
<feature type="binding site" evidence="5">
    <location>
        <position position="150"/>
    </location>
    <ligand>
        <name>ATP</name>
        <dbReference type="ChEBI" id="CHEBI:30616"/>
    </ligand>
</feature>
<dbReference type="RefSeq" id="WP_267767878.1">
    <property type="nucleotide sequence ID" value="NZ_JAPNKE010000002.1"/>
</dbReference>
<keyword evidence="9" id="KW-1185">Reference proteome</keyword>